<dbReference type="SUPFAM" id="SSF52540">
    <property type="entry name" value="P-loop containing nucleoside triphosphate hydrolases"/>
    <property type="match status" value="1"/>
</dbReference>
<protein>
    <submittedName>
        <fullName evidence="2">Uncharacterized protein</fullName>
    </submittedName>
</protein>
<dbReference type="EMBL" id="CAJOBH010028920">
    <property type="protein sequence ID" value="CAF4266216.1"/>
    <property type="molecule type" value="Genomic_DNA"/>
</dbReference>
<accession>A0A8S2T438</accession>
<dbReference type="InterPro" id="IPR027417">
    <property type="entry name" value="P-loop_NTPase"/>
</dbReference>
<proteinExistence type="predicted"/>
<dbReference type="Proteomes" id="UP000681967">
    <property type="component" value="Unassembled WGS sequence"/>
</dbReference>
<evidence type="ECO:0000256" key="1">
    <source>
        <dbReference type="SAM" id="MobiDB-lite"/>
    </source>
</evidence>
<organism evidence="2 3">
    <name type="scientific">Rotaria magnacalcarata</name>
    <dbReference type="NCBI Taxonomy" id="392030"/>
    <lineage>
        <taxon>Eukaryota</taxon>
        <taxon>Metazoa</taxon>
        <taxon>Spiralia</taxon>
        <taxon>Gnathifera</taxon>
        <taxon>Rotifera</taxon>
        <taxon>Eurotatoria</taxon>
        <taxon>Bdelloidea</taxon>
        <taxon>Philodinida</taxon>
        <taxon>Philodinidae</taxon>
        <taxon>Rotaria</taxon>
    </lineage>
</organism>
<comment type="caution">
    <text evidence="2">The sequence shown here is derived from an EMBL/GenBank/DDBJ whole genome shotgun (WGS) entry which is preliminary data.</text>
</comment>
<feature type="non-terminal residue" evidence="2">
    <location>
        <position position="928"/>
    </location>
</feature>
<feature type="compositionally biased region" description="Polar residues" evidence="1">
    <location>
        <begin position="66"/>
        <end position="76"/>
    </location>
</feature>
<evidence type="ECO:0000313" key="3">
    <source>
        <dbReference type="Proteomes" id="UP000681967"/>
    </source>
</evidence>
<dbReference type="AlphaFoldDB" id="A0A8S2T438"/>
<sequence>DETDIKNAAIQAEIDCFSQLVTAATQNRHLNSSDISNDDQCVISQAIMSKLDEALEMTTFSDQEITTSSVRTSMPSHSRPYPPIHRSGIIHDRDRPFAEYGHLDALALSQQNNFDLNGIENDQRRKLNMKRMQGKTWPITCWSDVSKHVVLDEICRQFNGERRLQYVCVASEKDSKNNKTHLHIQIITKLIVNKKCWFLDEITGVHCNYQITNNDVARNEYCTKAERALLLAETDVTKAMDLIRKAMPMEFMAHSSWYFSTFNYVRLQSQRKKFENMTSITKQYVWPLSFPNVSTDLAIAMNRWIRRHFSRKSRAKCFILIGPTRTGKTSFALSLPGLVNYFKGRWNLDNWNSMARYSVYDDIGWDNFEKMNYPSKKDLLTQNGLTGATDKYRHSTMINVAQPAIILLNPGKDEGSLTAEAMTKEAQEEAQYWKKRAFIYRMKPGEYFYRRTKQNDAGSSNSSLGSNEERIGHPNEFIDSERLHDILFLPAYPTSDNRINIHLLFSNVQISQLSRQAVERRLQHGYHQSTFLAPINDHERLIFFLSRRWNISREILEYNFQRAMTIIDMMMKNRIHRFPTQFNQEVLLEDQYSVALEFFLQIDIDTFYLKTCSYRGAIPESNVLQSLFCLTEPQGRYAMEKCNQISCCLCNPRYKMTDHHHHHRTIVQFGPNQQHLFINGYRSILNCPATCTTRNIIYVLTCPCHQVDYIGETSLSLENRLAYHRTHGNRIVQEFLFGPTITSRIQQELKSFEVLVKDSMKLYQHSTHCSMAIQWFLDENPEYWPFIPIQNRTDQNNEAPSEIPKFIVESDLFVYANDVPSPPPNYHFTHSQKIEIDRFFHEKKYLNSPNQKLDLYEAAIVAILPTNASTPLRRFIEALLITHTEAKLNTEGHLDKLVSSNTTEHDLPQFSSEWCQNLIHRPKTTSTS</sequence>
<feature type="region of interest" description="Disordered" evidence="1">
    <location>
        <begin position="66"/>
        <end position="87"/>
    </location>
</feature>
<reference evidence="2" key="1">
    <citation type="submission" date="2021-02" db="EMBL/GenBank/DDBJ databases">
        <authorList>
            <person name="Nowell W R."/>
        </authorList>
    </citation>
    <scope>NUCLEOTIDE SEQUENCE</scope>
</reference>
<name>A0A8S2T438_9BILA</name>
<gene>
    <name evidence="2" type="ORF">BYL167_LOCUS26136</name>
</gene>
<evidence type="ECO:0000313" key="2">
    <source>
        <dbReference type="EMBL" id="CAF4266216.1"/>
    </source>
</evidence>